<evidence type="ECO:0000313" key="2">
    <source>
        <dbReference type="EMBL" id="KAG6660652.1"/>
    </source>
</evidence>
<name>A0A8T1R372_CARIL</name>
<feature type="region of interest" description="Disordered" evidence="1">
    <location>
        <begin position="1"/>
        <end position="31"/>
    </location>
</feature>
<proteinExistence type="predicted"/>
<keyword evidence="3" id="KW-1185">Reference proteome</keyword>
<organism evidence="2 3">
    <name type="scientific">Carya illinoinensis</name>
    <name type="common">Pecan</name>
    <dbReference type="NCBI Taxonomy" id="32201"/>
    <lineage>
        <taxon>Eukaryota</taxon>
        <taxon>Viridiplantae</taxon>
        <taxon>Streptophyta</taxon>
        <taxon>Embryophyta</taxon>
        <taxon>Tracheophyta</taxon>
        <taxon>Spermatophyta</taxon>
        <taxon>Magnoliopsida</taxon>
        <taxon>eudicotyledons</taxon>
        <taxon>Gunneridae</taxon>
        <taxon>Pentapetalae</taxon>
        <taxon>rosids</taxon>
        <taxon>fabids</taxon>
        <taxon>Fagales</taxon>
        <taxon>Juglandaceae</taxon>
        <taxon>Carya</taxon>
    </lineage>
</organism>
<dbReference type="AlphaFoldDB" id="A0A8T1R372"/>
<reference evidence="2" key="1">
    <citation type="submission" date="2020-12" db="EMBL/GenBank/DDBJ databases">
        <title>WGS assembly of Carya illinoinensis cv. Pawnee.</title>
        <authorList>
            <person name="Platts A."/>
            <person name="Shu S."/>
            <person name="Wright S."/>
            <person name="Barry K."/>
            <person name="Edger P."/>
            <person name="Pires J.C."/>
            <person name="Schmutz J."/>
        </authorList>
    </citation>
    <scope>NUCLEOTIDE SEQUENCE</scope>
    <source>
        <tissue evidence="2">Leaf</tissue>
    </source>
</reference>
<gene>
    <name evidence="2" type="ORF">CIPAW_03G119800</name>
</gene>
<dbReference type="EMBL" id="CM031811">
    <property type="protein sequence ID" value="KAG6660652.1"/>
    <property type="molecule type" value="Genomic_DNA"/>
</dbReference>
<comment type="caution">
    <text evidence="2">The sequence shown here is derived from an EMBL/GenBank/DDBJ whole genome shotgun (WGS) entry which is preliminary data.</text>
</comment>
<protein>
    <submittedName>
        <fullName evidence="2">Uncharacterized protein</fullName>
    </submittedName>
</protein>
<dbReference type="Proteomes" id="UP000811609">
    <property type="component" value="Chromosome 3"/>
</dbReference>
<evidence type="ECO:0000256" key="1">
    <source>
        <dbReference type="SAM" id="MobiDB-lite"/>
    </source>
</evidence>
<accession>A0A8T1R372</accession>
<evidence type="ECO:0000313" key="3">
    <source>
        <dbReference type="Proteomes" id="UP000811609"/>
    </source>
</evidence>
<sequence>MALGSHNQPEVLKHSAGSKKVGKGNSLPPVRSGRMKRKIFASFIQKIKKFILLCKRPSDN</sequence>